<accession>A0ABS8S4M8</accession>
<dbReference type="EMBL" id="JACEIK010000266">
    <property type="protein sequence ID" value="MCD7453778.1"/>
    <property type="molecule type" value="Genomic_DNA"/>
</dbReference>
<proteinExistence type="predicted"/>
<evidence type="ECO:0000313" key="1">
    <source>
        <dbReference type="EMBL" id="MCD7453778.1"/>
    </source>
</evidence>
<feature type="non-terminal residue" evidence="1">
    <location>
        <position position="72"/>
    </location>
</feature>
<sequence>MDKIYNCIAILDRITKHNQAWHNGDQRGGVNFSGLLLTHLMKENQEREQMMAAMATNLALLTKKFTKNEVKK</sequence>
<keyword evidence="2" id="KW-1185">Reference proteome</keyword>
<protein>
    <submittedName>
        <fullName evidence="1">Uncharacterized protein</fullName>
    </submittedName>
</protein>
<comment type="caution">
    <text evidence="1">The sequence shown here is derived from an EMBL/GenBank/DDBJ whole genome shotgun (WGS) entry which is preliminary data.</text>
</comment>
<gene>
    <name evidence="1" type="ORF">HAX54_022114</name>
</gene>
<name>A0ABS8S4M8_DATST</name>
<reference evidence="1 2" key="1">
    <citation type="journal article" date="2021" name="BMC Genomics">
        <title>Datura genome reveals duplications of psychoactive alkaloid biosynthetic genes and high mutation rate following tissue culture.</title>
        <authorList>
            <person name="Rajewski A."/>
            <person name="Carter-House D."/>
            <person name="Stajich J."/>
            <person name="Litt A."/>
        </authorList>
    </citation>
    <scope>NUCLEOTIDE SEQUENCE [LARGE SCALE GENOMIC DNA]</scope>
    <source>
        <strain evidence="1">AR-01</strain>
    </source>
</reference>
<organism evidence="1 2">
    <name type="scientific">Datura stramonium</name>
    <name type="common">Jimsonweed</name>
    <name type="synonym">Common thornapple</name>
    <dbReference type="NCBI Taxonomy" id="4076"/>
    <lineage>
        <taxon>Eukaryota</taxon>
        <taxon>Viridiplantae</taxon>
        <taxon>Streptophyta</taxon>
        <taxon>Embryophyta</taxon>
        <taxon>Tracheophyta</taxon>
        <taxon>Spermatophyta</taxon>
        <taxon>Magnoliopsida</taxon>
        <taxon>eudicotyledons</taxon>
        <taxon>Gunneridae</taxon>
        <taxon>Pentapetalae</taxon>
        <taxon>asterids</taxon>
        <taxon>lamiids</taxon>
        <taxon>Solanales</taxon>
        <taxon>Solanaceae</taxon>
        <taxon>Solanoideae</taxon>
        <taxon>Datureae</taxon>
        <taxon>Datura</taxon>
    </lineage>
</organism>
<dbReference type="Proteomes" id="UP000823775">
    <property type="component" value="Unassembled WGS sequence"/>
</dbReference>
<evidence type="ECO:0000313" key="2">
    <source>
        <dbReference type="Proteomes" id="UP000823775"/>
    </source>
</evidence>